<accession>A0A0C9Y2I0</accession>
<feature type="region of interest" description="Disordered" evidence="1">
    <location>
        <begin position="1"/>
        <end position="63"/>
    </location>
</feature>
<keyword evidence="3" id="KW-1185">Reference proteome</keyword>
<sequence length="523" mass="58828">MSSWRNKQQTSQAGSGRTGHGTPRSRGRPLGGRAGPTRMDLIASVSRSSGLEKGGDDLKDRGTQEEYRNFIEGKLEAVLSRPRQPIESEIEKRRRIDAQENILILFRKLREGVASSRRNDQFALEGSTRTVYESSLYLAIIFDSPKQTTSIISALVPEVYLSTPPPHRLCLPTILLSSLHHLLVAYPSQVPCNRFLESIPEALLPRDSPIYTWIASLTASLRTRNYARFERLSRKASLSEILEKPDSISTTLGALTITPQANRSLASKALLMLLDLLRKKSRETSWAIIRSAYRELTCGVQPSETKSWLSRSLCLQSVVSDEFNVEAEHWLAQQVALGAVRRREGVEGKWLVYKFLSLFQWRGNTVSPVHPNTSVSVLDSQLNHRVLGKRRRQSGQDGPDGHTHLPIQNQKRTRRGKPQKRHANRPVNNAHSPVAPWTRTIPAHHTTSTGPRGQWTTTWTKYQSGYDDESTHTADTGNGVEDLPDDRKIVNFVLDAGKEWGDKRGKAKSAHHWVLNRNRECGL</sequence>
<organism evidence="2 3">
    <name type="scientific">Laccaria amethystina LaAM-08-1</name>
    <dbReference type="NCBI Taxonomy" id="1095629"/>
    <lineage>
        <taxon>Eukaryota</taxon>
        <taxon>Fungi</taxon>
        <taxon>Dikarya</taxon>
        <taxon>Basidiomycota</taxon>
        <taxon>Agaricomycotina</taxon>
        <taxon>Agaricomycetes</taxon>
        <taxon>Agaricomycetidae</taxon>
        <taxon>Agaricales</taxon>
        <taxon>Agaricineae</taxon>
        <taxon>Hydnangiaceae</taxon>
        <taxon>Laccaria</taxon>
    </lineage>
</organism>
<dbReference type="AlphaFoldDB" id="A0A0C9Y2I0"/>
<feature type="region of interest" description="Disordered" evidence="1">
    <location>
        <begin position="388"/>
        <end position="457"/>
    </location>
</feature>
<name>A0A0C9Y2I0_9AGAR</name>
<proteinExistence type="predicted"/>
<evidence type="ECO:0000313" key="2">
    <source>
        <dbReference type="EMBL" id="KIK08024.1"/>
    </source>
</evidence>
<reference evidence="3" key="2">
    <citation type="submission" date="2015-01" db="EMBL/GenBank/DDBJ databases">
        <title>Evolutionary Origins and Diversification of the Mycorrhizal Mutualists.</title>
        <authorList>
            <consortium name="DOE Joint Genome Institute"/>
            <consortium name="Mycorrhizal Genomics Consortium"/>
            <person name="Kohler A."/>
            <person name="Kuo A."/>
            <person name="Nagy L.G."/>
            <person name="Floudas D."/>
            <person name="Copeland A."/>
            <person name="Barry K.W."/>
            <person name="Cichocki N."/>
            <person name="Veneault-Fourrey C."/>
            <person name="LaButti K."/>
            <person name="Lindquist E.A."/>
            <person name="Lipzen A."/>
            <person name="Lundell T."/>
            <person name="Morin E."/>
            <person name="Murat C."/>
            <person name="Riley R."/>
            <person name="Ohm R."/>
            <person name="Sun H."/>
            <person name="Tunlid A."/>
            <person name="Henrissat B."/>
            <person name="Grigoriev I.V."/>
            <person name="Hibbett D.S."/>
            <person name="Martin F."/>
        </authorList>
    </citation>
    <scope>NUCLEOTIDE SEQUENCE [LARGE SCALE GENOMIC DNA]</scope>
    <source>
        <strain evidence="3">LaAM-08-1</strain>
    </source>
</reference>
<dbReference type="EMBL" id="KN838544">
    <property type="protein sequence ID" value="KIK08024.1"/>
    <property type="molecule type" value="Genomic_DNA"/>
</dbReference>
<dbReference type="PANTHER" id="PTHR39398:SF1">
    <property type="entry name" value="CSN8_PSMD8_EIF3K DOMAIN-CONTAINING PROTEIN"/>
    <property type="match status" value="1"/>
</dbReference>
<dbReference type="PANTHER" id="PTHR39398">
    <property type="entry name" value="YALI0F14311P"/>
    <property type="match status" value="1"/>
</dbReference>
<evidence type="ECO:0000256" key="1">
    <source>
        <dbReference type="SAM" id="MobiDB-lite"/>
    </source>
</evidence>
<feature type="compositionally biased region" description="Basic and acidic residues" evidence="1">
    <location>
        <begin position="53"/>
        <end position="63"/>
    </location>
</feature>
<protein>
    <submittedName>
        <fullName evidence="2">Uncharacterized protein</fullName>
    </submittedName>
</protein>
<reference evidence="2 3" key="1">
    <citation type="submission" date="2014-04" db="EMBL/GenBank/DDBJ databases">
        <authorList>
            <consortium name="DOE Joint Genome Institute"/>
            <person name="Kuo A."/>
            <person name="Kohler A."/>
            <person name="Nagy L.G."/>
            <person name="Floudas D."/>
            <person name="Copeland A."/>
            <person name="Barry K.W."/>
            <person name="Cichocki N."/>
            <person name="Veneault-Fourrey C."/>
            <person name="LaButti K."/>
            <person name="Lindquist E.A."/>
            <person name="Lipzen A."/>
            <person name="Lundell T."/>
            <person name="Morin E."/>
            <person name="Murat C."/>
            <person name="Sun H."/>
            <person name="Tunlid A."/>
            <person name="Henrissat B."/>
            <person name="Grigoriev I.V."/>
            <person name="Hibbett D.S."/>
            <person name="Martin F."/>
            <person name="Nordberg H.P."/>
            <person name="Cantor M.N."/>
            <person name="Hua S.X."/>
        </authorList>
    </citation>
    <scope>NUCLEOTIDE SEQUENCE [LARGE SCALE GENOMIC DNA]</scope>
    <source>
        <strain evidence="2 3">LaAM-08-1</strain>
    </source>
</reference>
<feature type="compositionally biased region" description="Basic residues" evidence="1">
    <location>
        <begin position="411"/>
        <end position="424"/>
    </location>
</feature>
<gene>
    <name evidence="2" type="ORF">K443DRAFT_665551</name>
</gene>
<dbReference type="OrthoDB" id="2100128at2759"/>
<feature type="compositionally biased region" description="Polar residues" evidence="1">
    <location>
        <begin position="1"/>
        <end position="15"/>
    </location>
</feature>
<dbReference type="STRING" id="1095629.A0A0C9Y2I0"/>
<evidence type="ECO:0000313" key="3">
    <source>
        <dbReference type="Proteomes" id="UP000054477"/>
    </source>
</evidence>
<feature type="compositionally biased region" description="Polar residues" evidence="1">
    <location>
        <begin position="445"/>
        <end position="457"/>
    </location>
</feature>
<dbReference type="HOGENOM" id="CLU_520803_0_0_1"/>
<dbReference type="Proteomes" id="UP000054477">
    <property type="component" value="Unassembled WGS sequence"/>
</dbReference>